<dbReference type="PROSITE" id="PS01117">
    <property type="entry name" value="HTH_MARR_1"/>
    <property type="match status" value="1"/>
</dbReference>
<dbReference type="PROSITE" id="PS50995">
    <property type="entry name" value="HTH_MARR_2"/>
    <property type="match status" value="1"/>
</dbReference>
<dbReference type="Gene3D" id="1.10.10.10">
    <property type="entry name" value="Winged helix-like DNA-binding domain superfamily/Winged helix DNA-binding domain"/>
    <property type="match status" value="1"/>
</dbReference>
<evidence type="ECO:0000313" key="6">
    <source>
        <dbReference type="Proteomes" id="UP000070299"/>
    </source>
</evidence>
<dbReference type="SMART" id="SM00347">
    <property type="entry name" value="HTH_MARR"/>
    <property type="match status" value="1"/>
</dbReference>
<keyword evidence="3" id="KW-0804">Transcription</keyword>
<accession>A0A136A143</accession>
<gene>
    <name evidence="5" type="ORF">AX660_12275</name>
</gene>
<dbReference type="InterPro" id="IPR036390">
    <property type="entry name" value="WH_DNA-bd_sf"/>
</dbReference>
<dbReference type="GO" id="GO:0003677">
    <property type="term" value="F:DNA binding"/>
    <property type="evidence" value="ECO:0007669"/>
    <property type="project" value="UniProtKB-KW"/>
</dbReference>
<organism evidence="5 6">
    <name type="scientific">Paraglaciecola hydrolytica</name>
    <dbReference type="NCBI Taxonomy" id="1799789"/>
    <lineage>
        <taxon>Bacteria</taxon>
        <taxon>Pseudomonadati</taxon>
        <taxon>Pseudomonadota</taxon>
        <taxon>Gammaproteobacteria</taxon>
        <taxon>Alteromonadales</taxon>
        <taxon>Alteromonadaceae</taxon>
        <taxon>Paraglaciecola</taxon>
    </lineage>
</organism>
<dbReference type="PANTHER" id="PTHR42756:SF1">
    <property type="entry name" value="TRANSCRIPTIONAL REPRESSOR OF EMRAB OPERON"/>
    <property type="match status" value="1"/>
</dbReference>
<name>A0A136A143_9ALTE</name>
<evidence type="ECO:0000313" key="5">
    <source>
        <dbReference type="EMBL" id="KXI28952.1"/>
    </source>
</evidence>
<evidence type="ECO:0000256" key="2">
    <source>
        <dbReference type="ARBA" id="ARBA00023125"/>
    </source>
</evidence>
<keyword evidence="1" id="KW-0805">Transcription regulation</keyword>
<dbReference type="GO" id="GO:0003700">
    <property type="term" value="F:DNA-binding transcription factor activity"/>
    <property type="evidence" value="ECO:0007669"/>
    <property type="project" value="InterPro"/>
</dbReference>
<comment type="caution">
    <text evidence="5">The sequence shown here is derived from an EMBL/GenBank/DDBJ whole genome shotgun (WGS) entry which is preliminary data.</text>
</comment>
<dbReference type="Proteomes" id="UP000070299">
    <property type="component" value="Unassembled WGS sequence"/>
</dbReference>
<feature type="domain" description="HTH marR-type" evidence="4">
    <location>
        <begin position="1"/>
        <end position="134"/>
    </location>
</feature>
<dbReference type="SUPFAM" id="SSF46785">
    <property type="entry name" value="Winged helix' DNA-binding domain"/>
    <property type="match status" value="1"/>
</dbReference>
<dbReference type="InterPro" id="IPR000835">
    <property type="entry name" value="HTH_MarR-typ"/>
</dbReference>
<evidence type="ECO:0000256" key="3">
    <source>
        <dbReference type="ARBA" id="ARBA00023163"/>
    </source>
</evidence>
<sequence>MELSEALFSLLHKVRNNIIQQVRLLDADLSPMHLKSLKVISKITDCTGQKLADFMGRDKAQINRLIKELVNQELVIKTDNKNDGRSQILSLSMRGSELIKHFNKIEKQVMNTMVSDIAPEQIEQFIQLASKFKNNLD</sequence>
<dbReference type="InterPro" id="IPR023187">
    <property type="entry name" value="Tscrpt_reg_MarR-type_CS"/>
</dbReference>
<proteinExistence type="predicted"/>
<dbReference type="AlphaFoldDB" id="A0A136A143"/>
<evidence type="ECO:0000256" key="1">
    <source>
        <dbReference type="ARBA" id="ARBA00023015"/>
    </source>
</evidence>
<dbReference type="InterPro" id="IPR036388">
    <property type="entry name" value="WH-like_DNA-bd_sf"/>
</dbReference>
<keyword evidence="6" id="KW-1185">Reference proteome</keyword>
<dbReference type="Pfam" id="PF01047">
    <property type="entry name" value="MarR"/>
    <property type="match status" value="1"/>
</dbReference>
<keyword evidence="2" id="KW-0238">DNA-binding</keyword>
<protein>
    <recommendedName>
        <fullName evidence="4">HTH marR-type domain-containing protein</fullName>
    </recommendedName>
</protein>
<dbReference type="STRING" id="1799789.AX660_12275"/>
<dbReference type="EMBL" id="LSNE01000005">
    <property type="protein sequence ID" value="KXI28952.1"/>
    <property type="molecule type" value="Genomic_DNA"/>
</dbReference>
<dbReference type="RefSeq" id="WP_068375865.1">
    <property type="nucleotide sequence ID" value="NZ_LSNE01000005.1"/>
</dbReference>
<dbReference type="PANTHER" id="PTHR42756">
    <property type="entry name" value="TRANSCRIPTIONAL REGULATOR, MARR"/>
    <property type="match status" value="1"/>
</dbReference>
<dbReference type="OrthoDB" id="6196575at2"/>
<reference evidence="6" key="1">
    <citation type="submission" date="2016-02" db="EMBL/GenBank/DDBJ databases">
        <authorList>
            <person name="Schultz-Johansen M."/>
            <person name="Glaring M.A."/>
            <person name="Bech P.K."/>
            <person name="Stougaard P."/>
        </authorList>
    </citation>
    <scope>NUCLEOTIDE SEQUENCE [LARGE SCALE GENOMIC DNA]</scope>
    <source>
        <strain evidence="6">S66</strain>
    </source>
</reference>
<evidence type="ECO:0000259" key="4">
    <source>
        <dbReference type="PROSITE" id="PS50995"/>
    </source>
</evidence>